<dbReference type="InterPro" id="IPR011129">
    <property type="entry name" value="CSD"/>
</dbReference>
<dbReference type="InterPro" id="IPR019844">
    <property type="entry name" value="CSD_CS"/>
</dbReference>
<feature type="compositionally biased region" description="Basic and acidic residues" evidence="4">
    <location>
        <begin position="76"/>
        <end position="89"/>
    </location>
</feature>
<dbReference type="InterPro" id="IPR002059">
    <property type="entry name" value="CSP_DNA-bd"/>
</dbReference>
<gene>
    <name evidence="7" type="ORF">EV688_102123</name>
</gene>
<dbReference type="AlphaFoldDB" id="A0A4R2L1Q2"/>
<evidence type="ECO:0000256" key="1">
    <source>
        <dbReference type="ARBA" id="ARBA00004496"/>
    </source>
</evidence>
<dbReference type="CDD" id="cd04458">
    <property type="entry name" value="CSP_CDS"/>
    <property type="match status" value="1"/>
</dbReference>
<organism evidence="7 8">
    <name type="scientific">Chromatocurvus halotolerans</name>
    <dbReference type="NCBI Taxonomy" id="1132028"/>
    <lineage>
        <taxon>Bacteria</taxon>
        <taxon>Pseudomonadati</taxon>
        <taxon>Pseudomonadota</taxon>
        <taxon>Gammaproteobacteria</taxon>
        <taxon>Cellvibrionales</taxon>
        <taxon>Halieaceae</taxon>
        <taxon>Chromatocurvus</taxon>
    </lineage>
</organism>
<dbReference type="GO" id="GO:0031054">
    <property type="term" value="P:pre-miRNA processing"/>
    <property type="evidence" value="ECO:0007669"/>
    <property type="project" value="TreeGrafter"/>
</dbReference>
<comment type="subcellular location">
    <subcellularLocation>
        <location evidence="1 3">Cytoplasm</location>
    </subcellularLocation>
</comment>
<dbReference type="PRINTS" id="PR00050">
    <property type="entry name" value="COLDSHOCK"/>
</dbReference>
<dbReference type="PANTHER" id="PTHR46109">
    <property type="entry name" value="PROTEIN LIN-28"/>
    <property type="match status" value="1"/>
</dbReference>
<dbReference type="PROSITE" id="PS00352">
    <property type="entry name" value="CSD_1"/>
    <property type="match status" value="1"/>
</dbReference>
<feature type="transmembrane region" description="Helical" evidence="5">
    <location>
        <begin position="32"/>
        <end position="49"/>
    </location>
</feature>
<name>A0A4R2L1Q2_9GAMM</name>
<dbReference type="PANTHER" id="PTHR46109:SF1">
    <property type="entry name" value="PROTEIN LIN-28 HOMOLOG"/>
    <property type="match status" value="1"/>
</dbReference>
<reference evidence="7 8" key="1">
    <citation type="submission" date="2019-03" db="EMBL/GenBank/DDBJ databases">
        <title>Genomic Encyclopedia of Type Strains, Phase IV (KMG-IV): sequencing the most valuable type-strain genomes for metagenomic binning, comparative biology and taxonomic classification.</title>
        <authorList>
            <person name="Goeker M."/>
        </authorList>
    </citation>
    <scope>NUCLEOTIDE SEQUENCE [LARGE SCALE GENOMIC DNA]</scope>
    <source>
        <strain evidence="7 8">DSM 23344</strain>
    </source>
</reference>
<dbReference type="GO" id="GO:0005829">
    <property type="term" value="C:cytosol"/>
    <property type="evidence" value="ECO:0007669"/>
    <property type="project" value="UniProtKB-ARBA"/>
</dbReference>
<dbReference type="Gene3D" id="2.40.50.140">
    <property type="entry name" value="Nucleic acid-binding proteins"/>
    <property type="match status" value="1"/>
</dbReference>
<dbReference type="SUPFAM" id="SSF50249">
    <property type="entry name" value="Nucleic acid-binding proteins"/>
    <property type="match status" value="1"/>
</dbReference>
<dbReference type="Pfam" id="PF00313">
    <property type="entry name" value="CSD"/>
    <property type="match status" value="1"/>
</dbReference>
<feature type="transmembrane region" description="Helical" evidence="5">
    <location>
        <begin position="7"/>
        <end position="26"/>
    </location>
</feature>
<evidence type="ECO:0000256" key="3">
    <source>
        <dbReference type="RuleBase" id="RU000408"/>
    </source>
</evidence>
<accession>A0A4R2L1Q2</accession>
<evidence type="ECO:0000259" key="6">
    <source>
        <dbReference type="PROSITE" id="PS51857"/>
    </source>
</evidence>
<sequence>MSISGKLVIAIAIAMLVFIATTLMQGSKDPDLLLGLAFIIATCASVLATHRPLVSKAAAEAVVAPGAETPKKAPQQRKEPRAQSRESSRQKPQKSSGKREEGQVKWFNASKGFGFITLDGGDEVFVHFRSIRGEGRRSLRDGQRVALEVAKTEKGPQAEDVETLD</sequence>
<dbReference type="SMART" id="SM00357">
    <property type="entry name" value="CSP"/>
    <property type="match status" value="1"/>
</dbReference>
<keyword evidence="5" id="KW-0812">Transmembrane</keyword>
<dbReference type="InterPro" id="IPR051373">
    <property type="entry name" value="Lin-28_RNA-binding"/>
</dbReference>
<dbReference type="GO" id="GO:0003729">
    <property type="term" value="F:mRNA binding"/>
    <property type="evidence" value="ECO:0007669"/>
    <property type="project" value="TreeGrafter"/>
</dbReference>
<evidence type="ECO:0000256" key="2">
    <source>
        <dbReference type="ARBA" id="ARBA00022490"/>
    </source>
</evidence>
<evidence type="ECO:0000256" key="5">
    <source>
        <dbReference type="SAM" id="Phobius"/>
    </source>
</evidence>
<evidence type="ECO:0000313" key="8">
    <source>
        <dbReference type="Proteomes" id="UP000294980"/>
    </source>
</evidence>
<evidence type="ECO:0000313" key="7">
    <source>
        <dbReference type="EMBL" id="TCO77666.1"/>
    </source>
</evidence>
<proteinExistence type="predicted"/>
<feature type="domain" description="CSD" evidence="6">
    <location>
        <begin position="99"/>
        <end position="163"/>
    </location>
</feature>
<dbReference type="EMBL" id="SLWX01000002">
    <property type="protein sequence ID" value="TCO77666.1"/>
    <property type="molecule type" value="Genomic_DNA"/>
</dbReference>
<keyword evidence="5" id="KW-1133">Transmembrane helix</keyword>
<keyword evidence="5" id="KW-0472">Membrane</keyword>
<dbReference type="OrthoDB" id="9810590at2"/>
<comment type="caution">
    <text evidence="7">The sequence shown here is derived from an EMBL/GenBank/DDBJ whole genome shotgun (WGS) entry which is preliminary data.</text>
</comment>
<dbReference type="InterPro" id="IPR012340">
    <property type="entry name" value="NA-bd_OB-fold"/>
</dbReference>
<keyword evidence="8" id="KW-1185">Reference proteome</keyword>
<dbReference type="Proteomes" id="UP000294980">
    <property type="component" value="Unassembled WGS sequence"/>
</dbReference>
<protein>
    <submittedName>
        <fullName evidence="7">Cold shock CspA family protein</fullName>
    </submittedName>
</protein>
<feature type="region of interest" description="Disordered" evidence="4">
    <location>
        <begin position="64"/>
        <end position="103"/>
    </location>
</feature>
<evidence type="ECO:0000256" key="4">
    <source>
        <dbReference type="SAM" id="MobiDB-lite"/>
    </source>
</evidence>
<keyword evidence="2" id="KW-0963">Cytoplasm</keyword>
<dbReference type="PROSITE" id="PS51857">
    <property type="entry name" value="CSD_2"/>
    <property type="match status" value="1"/>
</dbReference>